<proteinExistence type="predicted"/>
<evidence type="ECO:0000313" key="4">
    <source>
        <dbReference type="EMBL" id="QHJ01549.1"/>
    </source>
</evidence>
<evidence type="ECO:0000313" key="5">
    <source>
        <dbReference type="Proteomes" id="UP000464787"/>
    </source>
</evidence>
<evidence type="ECO:0000259" key="3">
    <source>
        <dbReference type="SMART" id="SM00945"/>
    </source>
</evidence>
<dbReference type="InterPro" id="IPR016103">
    <property type="entry name" value="ProQ/FinO"/>
</dbReference>
<gene>
    <name evidence="4" type="ORF">GT347_14125</name>
</gene>
<keyword evidence="5" id="KW-1185">Reference proteome</keyword>
<dbReference type="Pfam" id="PF04352">
    <property type="entry name" value="ProQ"/>
    <property type="match status" value="1"/>
</dbReference>
<protein>
    <recommendedName>
        <fullName evidence="3">ProQ/FinO domain-containing protein</fullName>
    </recommendedName>
</protein>
<dbReference type="SMART" id="SM00945">
    <property type="entry name" value="ProQ"/>
    <property type="match status" value="1"/>
</dbReference>
<feature type="region of interest" description="Disordered" evidence="2">
    <location>
        <begin position="1"/>
        <end position="105"/>
    </location>
</feature>
<feature type="domain" description="ProQ/FinO" evidence="3">
    <location>
        <begin position="103"/>
        <end position="213"/>
    </location>
</feature>
<dbReference type="Proteomes" id="UP000464787">
    <property type="component" value="Chromosome"/>
</dbReference>
<feature type="compositionally biased region" description="Low complexity" evidence="2">
    <location>
        <begin position="85"/>
        <end position="99"/>
    </location>
</feature>
<evidence type="ECO:0000256" key="2">
    <source>
        <dbReference type="SAM" id="MobiDB-lite"/>
    </source>
</evidence>
<dbReference type="GO" id="GO:0003723">
    <property type="term" value="F:RNA binding"/>
    <property type="evidence" value="ECO:0007669"/>
    <property type="project" value="UniProtKB-KW"/>
</dbReference>
<evidence type="ECO:0000256" key="1">
    <source>
        <dbReference type="ARBA" id="ARBA00022884"/>
    </source>
</evidence>
<dbReference type="AlphaFoldDB" id="A0A857JFE5"/>
<dbReference type="SUPFAM" id="SSF48657">
    <property type="entry name" value="FinO-like"/>
    <property type="match status" value="1"/>
</dbReference>
<reference evidence="4 5" key="1">
    <citation type="submission" date="2020-01" db="EMBL/GenBank/DDBJ databases">
        <title>Genome sequencing of strain KACC 21265.</title>
        <authorList>
            <person name="Heo J."/>
            <person name="Kim S.-J."/>
            <person name="Kim J.-S."/>
            <person name="Hong S.-B."/>
            <person name="Kwon S.-W."/>
        </authorList>
    </citation>
    <scope>NUCLEOTIDE SEQUENCE [LARGE SCALE GENOMIC DNA]</scope>
    <source>
        <strain evidence="4 5">KACC 21265</strain>
    </source>
</reference>
<sequence length="315" mass="33653">MPFHRKKPPAPAGWHDRGFAPELTDDVNATDSPLATPVAETAGAAIPDTAPGADSGASEDFSGAASAQPGKSGGRRRGGRGGRRGAAAPASDAPAGKPAAGERHHRQVHPLLEQLASLYPRLFGGDFLPLKRGIFQDLREAHPELLAPDALKEALGQHTRSTRYLQTIAAARPRHDLAGQSVEALAPEHVYQALIELWRRRSHRTPESGQAALRDEWRKRIVRAFESSGLARDEYAEKVRTRDEIAGALLDEALSEASAQAAKDEALLRAFEAGQAELPAFADMYGLDPRQTARVLEAAQRRRGAAPAVAPAPAA</sequence>
<feature type="compositionally biased region" description="Basic residues" evidence="2">
    <location>
        <begin position="73"/>
        <end position="83"/>
    </location>
</feature>
<organism evidence="4 5">
    <name type="scientific">Xylophilus rhododendri</name>
    <dbReference type="NCBI Taxonomy" id="2697032"/>
    <lineage>
        <taxon>Bacteria</taxon>
        <taxon>Pseudomonadati</taxon>
        <taxon>Pseudomonadota</taxon>
        <taxon>Betaproteobacteria</taxon>
        <taxon>Burkholderiales</taxon>
        <taxon>Xylophilus</taxon>
    </lineage>
</organism>
<keyword evidence="1" id="KW-0694">RNA-binding</keyword>
<dbReference type="Gene3D" id="1.10.1710.10">
    <property type="entry name" value="ProQ/FinO domain"/>
    <property type="match status" value="1"/>
</dbReference>
<dbReference type="KEGG" id="xyk:GT347_14125"/>
<dbReference type="EMBL" id="CP047650">
    <property type="protein sequence ID" value="QHJ01549.1"/>
    <property type="molecule type" value="Genomic_DNA"/>
</dbReference>
<name>A0A857JFE5_9BURK</name>
<dbReference type="InterPro" id="IPR036442">
    <property type="entry name" value="ProQ/FinO_sf"/>
</dbReference>
<accession>A0A857JFE5</accession>